<accession>A0ABQ4SLV4</accession>
<dbReference type="EMBL" id="BPQQ01000058">
    <property type="protein sequence ID" value="GJE02676.1"/>
    <property type="molecule type" value="Genomic_DNA"/>
</dbReference>
<reference evidence="2" key="1">
    <citation type="journal article" date="2021" name="Front. Microbiol.">
        <title>Comprehensive Comparative Genomics and Phenotyping of Methylobacterium Species.</title>
        <authorList>
            <person name="Alessa O."/>
            <person name="Ogura Y."/>
            <person name="Fujitani Y."/>
            <person name="Takami H."/>
            <person name="Hayashi T."/>
            <person name="Sahin N."/>
            <person name="Tani A."/>
        </authorList>
    </citation>
    <scope>NUCLEOTIDE SEQUENCE</scope>
    <source>
        <strain evidence="2">DSM 17168</strain>
    </source>
</reference>
<proteinExistence type="predicted"/>
<evidence type="ECO:0000313" key="3">
    <source>
        <dbReference type="Proteomes" id="UP001055153"/>
    </source>
</evidence>
<keyword evidence="1" id="KW-0812">Transmembrane</keyword>
<dbReference type="RefSeq" id="WP_238239542.1">
    <property type="nucleotide sequence ID" value="NZ_BPQQ01000058.1"/>
</dbReference>
<feature type="transmembrane region" description="Helical" evidence="1">
    <location>
        <begin position="37"/>
        <end position="62"/>
    </location>
</feature>
<gene>
    <name evidence="2" type="ORF">GMJLKIPL_4625</name>
</gene>
<comment type="caution">
    <text evidence="2">The sequence shown here is derived from an EMBL/GenBank/DDBJ whole genome shotgun (WGS) entry which is preliminary data.</text>
</comment>
<keyword evidence="1" id="KW-1133">Transmembrane helix</keyword>
<dbReference type="Proteomes" id="UP001055153">
    <property type="component" value="Unassembled WGS sequence"/>
</dbReference>
<feature type="transmembrane region" description="Helical" evidence="1">
    <location>
        <begin position="6"/>
        <end position="25"/>
    </location>
</feature>
<sequence>MPQKIAFGVFLTMGVVNLLAVQAGLTQGLGLHWLPALLLAVPVFYLRYVGSIAGILGAVVGWQMSLPLAVALFAWPALVYALMRGAAEAAAWRAARRAA</sequence>
<name>A0ABQ4SLV4_9HYPH</name>
<keyword evidence="3" id="KW-1185">Reference proteome</keyword>
<reference evidence="2" key="2">
    <citation type="submission" date="2021-08" db="EMBL/GenBank/DDBJ databases">
        <authorList>
            <person name="Tani A."/>
            <person name="Ola A."/>
            <person name="Ogura Y."/>
            <person name="Katsura K."/>
            <person name="Hayashi T."/>
        </authorList>
    </citation>
    <scope>NUCLEOTIDE SEQUENCE</scope>
    <source>
        <strain evidence="2">DSM 17168</strain>
    </source>
</reference>
<feature type="transmembrane region" description="Helical" evidence="1">
    <location>
        <begin position="68"/>
        <end position="87"/>
    </location>
</feature>
<evidence type="ECO:0000256" key="1">
    <source>
        <dbReference type="SAM" id="Phobius"/>
    </source>
</evidence>
<organism evidence="2 3">
    <name type="scientific">Methylobacterium isbiliense</name>
    <dbReference type="NCBI Taxonomy" id="315478"/>
    <lineage>
        <taxon>Bacteria</taxon>
        <taxon>Pseudomonadati</taxon>
        <taxon>Pseudomonadota</taxon>
        <taxon>Alphaproteobacteria</taxon>
        <taxon>Hyphomicrobiales</taxon>
        <taxon>Methylobacteriaceae</taxon>
        <taxon>Methylobacterium</taxon>
    </lineage>
</organism>
<keyword evidence="1" id="KW-0472">Membrane</keyword>
<evidence type="ECO:0000313" key="2">
    <source>
        <dbReference type="EMBL" id="GJE02676.1"/>
    </source>
</evidence>
<protein>
    <submittedName>
        <fullName evidence="2">Uncharacterized protein</fullName>
    </submittedName>
</protein>